<keyword evidence="2 5" id="KW-0812">Transmembrane</keyword>
<dbReference type="PANTHER" id="PTHR37422:SF13">
    <property type="entry name" value="LIPOPOLYSACCHARIDE BIOSYNTHESIS PROTEIN PA4999-RELATED"/>
    <property type="match status" value="1"/>
</dbReference>
<feature type="transmembrane region" description="Helical" evidence="5">
    <location>
        <begin position="125"/>
        <end position="143"/>
    </location>
</feature>
<dbReference type="GO" id="GO:0016020">
    <property type="term" value="C:membrane"/>
    <property type="evidence" value="ECO:0007669"/>
    <property type="project" value="UniProtKB-SubCell"/>
</dbReference>
<evidence type="ECO:0000259" key="6">
    <source>
        <dbReference type="Pfam" id="PF04932"/>
    </source>
</evidence>
<evidence type="ECO:0000256" key="3">
    <source>
        <dbReference type="ARBA" id="ARBA00022989"/>
    </source>
</evidence>
<dbReference type="Pfam" id="PF04932">
    <property type="entry name" value="Wzy_C"/>
    <property type="match status" value="1"/>
</dbReference>
<evidence type="ECO:0000256" key="4">
    <source>
        <dbReference type="ARBA" id="ARBA00023136"/>
    </source>
</evidence>
<organism evidence="7 8">
    <name type="scientific">Moorena producens (strain JHB)</name>
    <dbReference type="NCBI Taxonomy" id="1454205"/>
    <lineage>
        <taxon>Bacteria</taxon>
        <taxon>Bacillati</taxon>
        <taxon>Cyanobacteriota</taxon>
        <taxon>Cyanophyceae</taxon>
        <taxon>Coleofasciculales</taxon>
        <taxon>Coleofasciculaceae</taxon>
        <taxon>Moorena</taxon>
    </lineage>
</organism>
<dbReference type="AlphaFoldDB" id="A0A1D9FVH1"/>
<keyword evidence="3 5" id="KW-1133">Transmembrane helix</keyword>
<evidence type="ECO:0000256" key="1">
    <source>
        <dbReference type="ARBA" id="ARBA00004141"/>
    </source>
</evidence>
<feature type="domain" description="O-antigen ligase-related" evidence="6">
    <location>
        <begin position="192"/>
        <end position="339"/>
    </location>
</feature>
<dbReference type="GO" id="GO:0016874">
    <property type="term" value="F:ligase activity"/>
    <property type="evidence" value="ECO:0007669"/>
    <property type="project" value="UniProtKB-KW"/>
</dbReference>
<dbReference type="EMBL" id="CP017708">
    <property type="protein sequence ID" value="AOY79372.1"/>
    <property type="molecule type" value="Genomic_DNA"/>
</dbReference>
<feature type="transmembrane region" description="Helical" evidence="5">
    <location>
        <begin position="12"/>
        <end position="29"/>
    </location>
</feature>
<keyword evidence="4 5" id="KW-0472">Membrane</keyword>
<feature type="transmembrane region" description="Helical" evidence="5">
    <location>
        <begin position="190"/>
        <end position="221"/>
    </location>
</feature>
<feature type="transmembrane region" description="Helical" evidence="5">
    <location>
        <begin position="233"/>
        <end position="252"/>
    </location>
</feature>
<comment type="subcellular location">
    <subcellularLocation>
        <location evidence="1">Membrane</location>
        <topology evidence="1">Multi-pass membrane protein</topology>
    </subcellularLocation>
</comment>
<feature type="transmembrane region" description="Helical" evidence="5">
    <location>
        <begin position="357"/>
        <end position="378"/>
    </location>
</feature>
<evidence type="ECO:0000256" key="2">
    <source>
        <dbReference type="ARBA" id="ARBA00022692"/>
    </source>
</evidence>
<sequence>MNFRQQNHALMYYKILLSVASFAIFFTGLDNYLHKANIVNIIPLWFIYIFCLATFFLLICKSKINYKSTYLITWCGVFLVISIGSFFFSSQSSIAFQALETRVISIIFVLIMLVILSQNSLVQTCAIWTILFAVLIGIANNIYEIFYPEAFYWDDVGRSAGFYLDPNDSAGTLTLGMLFTVDLFKPKYRILFVILVGLGVLSTFSRGGILGWIISVITLIIFNVIPQYKLVKAFLFIGVLLVVIGNQITFFLDNNYQVNNLDFLHGKAQKRIEIFTTGSTEDDAAQERFQLAKLAWDYFSEKPLLGNGIGATKEWELELSSHNMYLSLLAEHGIIGIFIIPYLIYTLNKNTRTNKKYLIWSFAVLILVWCLFNHRILYYRPVLMSCALLAVINKKGKVK</sequence>
<feature type="transmembrane region" description="Helical" evidence="5">
    <location>
        <begin position="71"/>
        <end position="88"/>
    </location>
</feature>
<feature type="transmembrane region" description="Helical" evidence="5">
    <location>
        <begin position="324"/>
        <end position="345"/>
    </location>
</feature>
<dbReference type="PANTHER" id="PTHR37422">
    <property type="entry name" value="TEICHURONIC ACID BIOSYNTHESIS PROTEIN TUAE"/>
    <property type="match status" value="1"/>
</dbReference>
<evidence type="ECO:0000256" key="5">
    <source>
        <dbReference type="SAM" id="Phobius"/>
    </source>
</evidence>
<evidence type="ECO:0000313" key="8">
    <source>
        <dbReference type="Proteomes" id="UP000176944"/>
    </source>
</evidence>
<gene>
    <name evidence="7" type="ORF">BJP36_05005</name>
</gene>
<reference evidence="8" key="1">
    <citation type="submission" date="2016-10" db="EMBL/GenBank/DDBJ databases">
        <title>Comparative genomics uncovers the prolific and rare metabolic potential of the cyanobacterial genus Moorea.</title>
        <authorList>
            <person name="Leao T."/>
            <person name="Castelao G."/>
            <person name="Korobeynikov A."/>
            <person name="Monroe E.A."/>
            <person name="Podell S."/>
            <person name="Glukhov E."/>
            <person name="Allen E."/>
            <person name="Gerwick W.H."/>
            <person name="Gerwick L."/>
        </authorList>
    </citation>
    <scope>NUCLEOTIDE SEQUENCE [LARGE SCALE GENOMIC DNA]</scope>
    <source>
        <strain evidence="8">JHB</strain>
    </source>
</reference>
<feature type="transmembrane region" description="Helical" evidence="5">
    <location>
        <begin position="41"/>
        <end position="59"/>
    </location>
</feature>
<dbReference type="InterPro" id="IPR007016">
    <property type="entry name" value="O-antigen_ligase-rel_domated"/>
</dbReference>
<feature type="transmembrane region" description="Helical" evidence="5">
    <location>
        <begin position="94"/>
        <end position="116"/>
    </location>
</feature>
<dbReference type="Proteomes" id="UP000176944">
    <property type="component" value="Chromosome"/>
</dbReference>
<keyword evidence="7" id="KW-0436">Ligase</keyword>
<accession>A0A1D9FVH1</accession>
<proteinExistence type="predicted"/>
<dbReference type="InterPro" id="IPR051533">
    <property type="entry name" value="WaaL-like"/>
</dbReference>
<protein>
    <submittedName>
        <fullName evidence="7">O-antigen ligase family protein</fullName>
    </submittedName>
</protein>
<name>A0A1D9FVH1_MOOP1</name>
<evidence type="ECO:0000313" key="7">
    <source>
        <dbReference type="EMBL" id="AOY79372.1"/>
    </source>
</evidence>